<organism evidence="2 3">
    <name type="scientific">Gibberella moniliformis (strain M3125 / FGSC 7600)</name>
    <name type="common">Maize ear and stalk rot fungus</name>
    <name type="synonym">Fusarium verticillioides</name>
    <dbReference type="NCBI Taxonomy" id="334819"/>
    <lineage>
        <taxon>Eukaryota</taxon>
        <taxon>Fungi</taxon>
        <taxon>Dikarya</taxon>
        <taxon>Ascomycota</taxon>
        <taxon>Pezizomycotina</taxon>
        <taxon>Sordariomycetes</taxon>
        <taxon>Hypocreomycetidae</taxon>
        <taxon>Hypocreales</taxon>
        <taxon>Nectriaceae</taxon>
        <taxon>Fusarium</taxon>
        <taxon>Fusarium fujikuroi species complex</taxon>
    </lineage>
</organism>
<evidence type="ECO:0000313" key="2">
    <source>
        <dbReference type="EMBL" id="EWG55313.1"/>
    </source>
</evidence>
<dbReference type="KEGG" id="fvr:FVEG_17502"/>
<dbReference type="EMBL" id="CM000585">
    <property type="protein sequence ID" value="EWG55313.1"/>
    <property type="molecule type" value="Genomic_DNA"/>
</dbReference>
<dbReference type="RefSeq" id="XP_018761504.1">
    <property type="nucleotide sequence ID" value="XM_018906751.1"/>
</dbReference>
<feature type="compositionally biased region" description="Basic and acidic residues" evidence="1">
    <location>
        <begin position="73"/>
        <end position="88"/>
    </location>
</feature>
<protein>
    <submittedName>
        <fullName evidence="2">Uncharacterized protein</fullName>
    </submittedName>
</protein>
<dbReference type="AlphaFoldDB" id="W7MUW6"/>
<sequence length="88" mass="9814">MPSQPPKANRPHAIHRPSSIPDTSDFHSHQTRCASDEDDDDDHGPRMIHESPAINDALSKLTPATQVPSTNERTNDQKARATDDYSER</sequence>
<keyword evidence="3" id="KW-1185">Reference proteome</keyword>
<reference evidence="2 3" key="1">
    <citation type="journal article" date="2010" name="Nature">
        <title>Comparative genomics reveals mobile pathogenicity chromosomes in Fusarium.</title>
        <authorList>
            <person name="Ma L.J."/>
            <person name="van der Does H.C."/>
            <person name="Borkovich K.A."/>
            <person name="Coleman J.J."/>
            <person name="Daboussi M.J."/>
            <person name="Di Pietro A."/>
            <person name="Dufresne M."/>
            <person name="Freitag M."/>
            <person name="Grabherr M."/>
            <person name="Henrissat B."/>
            <person name="Houterman P.M."/>
            <person name="Kang S."/>
            <person name="Shim W.B."/>
            <person name="Woloshuk C."/>
            <person name="Xie X."/>
            <person name="Xu J.R."/>
            <person name="Antoniw J."/>
            <person name="Baker S.E."/>
            <person name="Bluhm B.H."/>
            <person name="Breakspear A."/>
            <person name="Brown D.W."/>
            <person name="Butchko R.A."/>
            <person name="Chapman S."/>
            <person name="Coulson R."/>
            <person name="Coutinho P.M."/>
            <person name="Danchin E.G."/>
            <person name="Diener A."/>
            <person name="Gale L.R."/>
            <person name="Gardiner D.M."/>
            <person name="Goff S."/>
            <person name="Hammond-Kosack K.E."/>
            <person name="Hilburn K."/>
            <person name="Hua-Van A."/>
            <person name="Jonkers W."/>
            <person name="Kazan K."/>
            <person name="Kodira C.D."/>
            <person name="Koehrsen M."/>
            <person name="Kumar L."/>
            <person name="Lee Y.H."/>
            <person name="Li L."/>
            <person name="Manners J.M."/>
            <person name="Miranda-Saavedra D."/>
            <person name="Mukherjee M."/>
            <person name="Park G."/>
            <person name="Park J."/>
            <person name="Park S.Y."/>
            <person name="Proctor R.H."/>
            <person name="Regev A."/>
            <person name="Ruiz-Roldan M.C."/>
            <person name="Sain D."/>
            <person name="Sakthikumar S."/>
            <person name="Sykes S."/>
            <person name="Schwartz D.C."/>
            <person name="Turgeon B.G."/>
            <person name="Wapinski I."/>
            <person name="Yoder O."/>
            <person name="Young S."/>
            <person name="Zeng Q."/>
            <person name="Zhou S."/>
            <person name="Galagan J."/>
            <person name="Cuomo C.A."/>
            <person name="Kistler H.C."/>
            <person name="Rep M."/>
        </authorList>
    </citation>
    <scope>NUCLEOTIDE SEQUENCE [LARGE SCALE GENOMIC DNA]</scope>
    <source>
        <strain evidence="3">M3125 / FGSC 7600</strain>
    </source>
</reference>
<evidence type="ECO:0000256" key="1">
    <source>
        <dbReference type="SAM" id="MobiDB-lite"/>
    </source>
</evidence>
<name>W7MUW6_GIBM7</name>
<dbReference type="OrthoDB" id="10333488at2759"/>
<feature type="region of interest" description="Disordered" evidence="1">
    <location>
        <begin position="1"/>
        <end position="88"/>
    </location>
</feature>
<dbReference type="Proteomes" id="UP000009096">
    <property type="component" value="Chromosome 8"/>
</dbReference>
<dbReference type="GeneID" id="30074378"/>
<dbReference type="VEuPathDB" id="FungiDB:FVEG_17502"/>
<evidence type="ECO:0000313" key="3">
    <source>
        <dbReference type="Proteomes" id="UP000009096"/>
    </source>
</evidence>
<dbReference type="EMBL" id="DS022264">
    <property type="protein sequence ID" value="EWG55313.1"/>
    <property type="molecule type" value="Genomic_DNA"/>
</dbReference>
<gene>
    <name evidence="2" type="ORF">FVEG_17502</name>
</gene>
<proteinExistence type="predicted"/>
<feature type="compositionally biased region" description="Polar residues" evidence="1">
    <location>
        <begin position="62"/>
        <end position="72"/>
    </location>
</feature>
<accession>W7MUW6</accession>